<gene>
    <name evidence="3" type="ORF">SAMN04488047_11059</name>
</gene>
<dbReference type="RefSeq" id="WP_093422646.1">
    <property type="nucleotide sequence ID" value="NZ_FOXA01000010.1"/>
</dbReference>
<evidence type="ECO:0000313" key="3">
    <source>
        <dbReference type="EMBL" id="SFP66106.1"/>
    </source>
</evidence>
<organism evidence="3 4">
    <name type="scientific">Tranquillimonas alkanivorans</name>
    <dbReference type="NCBI Taxonomy" id="441119"/>
    <lineage>
        <taxon>Bacteria</taxon>
        <taxon>Pseudomonadati</taxon>
        <taxon>Pseudomonadota</taxon>
        <taxon>Alphaproteobacteria</taxon>
        <taxon>Rhodobacterales</taxon>
        <taxon>Roseobacteraceae</taxon>
        <taxon>Tranquillimonas</taxon>
    </lineage>
</organism>
<accession>A0A1I5S797</accession>
<keyword evidence="2" id="KW-0732">Signal</keyword>
<dbReference type="EMBL" id="FOXA01000010">
    <property type="protein sequence ID" value="SFP66106.1"/>
    <property type="molecule type" value="Genomic_DNA"/>
</dbReference>
<feature type="region of interest" description="Disordered" evidence="1">
    <location>
        <begin position="24"/>
        <end position="50"/>
    </location>
</feature>
<keyword evidence="4" id="KW-1185">Reference proteome</keyword>
<dbReference type="STRING" id="441119.SAMN04488047_11059"/>
<evidence type="ECO:0000313" key="4">
    <source>
        <dbReference type="Proteomes" id="UP000199356"/>
    </source>
</evidence>
<reference evidence="3 4" key="1">
    <citation type="submission" date="2016-10" db="EMBL/GenBank/DDBJ databases">
        <authorList>
            <person name="de Groot N.N."/>
        </authorList>
    </citation>
    <scope>NUCLEOTIDE SEQUENCE [LARGE SCALE GENOMIC DNA]</scope>
    <source>
        <strain evidence="3 4">DSM 19547</strain>
    </source>
</reference>
<feature type="signal peptide" evidence="2">
    <location>
        <begin position="1"/>
        <end position="21"/>
    </location>
</feature>
<evidence type="ECO:0000256" key="2">
    <source>
        <dbReference type="SAM" id="SignalP"/>
    </source>
</evidence>
<name>A0A1I5S797_9RHOB</name>
<sequence>MIRPAATALVLLLCMALPVVAATPAPDPEAKEEDGGTIRVTPPPLRNPLPEDILKRMRAALVKLENAADEEQALEAAE</sequence>
<proteinExistence type="predicted"/>
<evidence type="ECO:0000256" key="1">
    <source>
        <dbReference type="SAM" id="MobiDB-lite"/>
    </source>
</evidence>
<protein>
    <submittedName>
        <fullName evidence="3">Uncharacterized protein</fullName>
    </submittedName>
</protein>
<feature type="chain" id="PRO_5011722600" evidence="2">
    <location>
        <begin position="22"/>
        <end position="78"/>
    </location>
</feature>
<dbReference type="AlphaFoldDB" id="A0A1I5S797"/>
<dbReference type="Proteomes" id="UP000199356">
    <property type="component" value="Unassembled WGS sequence"/>
</dbReference>